<feature type="transmembrane region" description="Helical" evidence="1">
    <location>
        <begin position="131"/>
        <end position="148"/>
    </location>
</feature>
<dbReference type="RefSeq" id="XP_065663038.1">
    <property type="nucleotide sequence ID" value="XM_065806966.1"/>
</dbReference>
<reference evidence="3" key="1">
    <citation type="submission" date="2025-08" db="UniProtKB">
        <authorList>
            <consortium name="RefSeq"/>
        </authorList>
    </citation>
    <scope>IDENTIFICATION</scope>
</reference>
<evidence type="ECO:0000256" key="1">
    <source>
        <dbReference type="SAM" id="Phobius"/>
    </source>
</evidence>
<evidence type="ECO:0000313" key="2">
    <source>
        <dbReference type="Proteomes" id="UP001652625"/>
    </source>
</evidence>
<gene>
    <name evidence="3" type="primary">LOC136085642</name>
</gene>
<dbReference type="Proteomes" id="UP001652625">
    <property type="component" value="Chromosome 09"/>
</dbReference>
<keyword evidence="1" id="KW-0812">Transmembrane</keyword>
<keyword evidence="1" id="KW-0472">Membrane</keyword>
<keyword evidence="1" id="KW-1133">Transmembrane helix</keyword>
<protein>
    <submittedName>
        <fullName evidence="3">Uncharacterized protein LOC136085642</fullName>
    </submittedName>
</protein>
<dbReference type="GeneID" id="136085642"/>
<evidence type="ECO:0000313" key="3">
    <source>
        <dbReference type="RefSeq" id="XP_065663038.1"/>
    </source>
</evidence>
<keyword evidence="2" id="KW-1185">Reference proteome</keyword>
<sequence>MKKKFSTRTHSFQFHQITPDDTTKIMLNYVIKKTSMLKSYIVHLRDSLTDCINNSIDDCKFSSFLKMADVIPCIKKNDPTDKSNYYPISILPAFTKVFETILYEQILIFIERRFDKLLCGFRRGYSTQHAFFCYLISGIIVLIMKVLLDQY</sequence>
<proteinExistence type="predicted"/>
<organism evidence="2 3">
    <name type="scientific">Hydra vulgaris</name>
    <name type="common">Hydra</name>
    <name type="synonym">Hydra attenuata</name>
    <dbReference type="NCBI Taxonomy" id="6087"/>
    <lineage>
        <taxon>Eukaryota</taxon>
        <taxon>Metazoa</taxon>
        <taxon>Cnidaria</taxon>
        <taxon>Hydrozoa</taxon>
        <taxon>Hydroidolina</taxon>
        <taxon>Anthoathecata</taxon>
        <taxon>Aplanulata</taxon>
        <taxon>Hydridae</taxon>
        <taxon>Hydra</taxon>
    </lineage>
</organism>
<name>A0ABM4CMK6_HYDVU</name>
<accession>A0ABM4CMK6</accession>